<dbReference type="GO" id="GO:0006178">
    <property type="term" value="P:guanine salvage"/>
    <property type="evidence" value="ECO:0007669"/>
    <property type="project" value="TreeGrafter"/>
</dbReference>
<evidence type="ECO:0000256" key="5">
    <source>
        <dbReference type="ARBA" id="ARBA00008391"/>
    </source>
</evidence>
<evidence type="ECO:0000256" key="4">
    <source>
        <dbReference type="ARBA" id="ARBA00004676"/>
    </source>
</evidence>
<dbReference type="GO" id="GO:0052657">
    <property type="term" value="F:guanine phosphoribosyltransferase activity"/>
    <property type="evidence" value="ECO:0007669"/>
    <property type="project" value="UniProtKB-ARBA"/>
</dbReference>
<keyword evidence="9 15" id="KW-0479">Metal-binding</keyword>
<evidence type="ECO:0000256" key="2">
    <source>
        <dbReference type="ARBA" id="ARBA00004496"/>
    </source>
</evidence>
<evidence type="ECO:0000313" key="18">
    <source>
        <dbReference type="Proteomes" id="UP000727506"/>
    </source>
</evidence>
<keyword evidence="8 15" id="KW-0808">Transferase</keyword>
<sequence length="207" mass="23480">MTYQNTAVAIGERDRYFGDDDIKEILYTQEDLSRRVRELGRSITCDYRERAYESTRNGEPSLIVISVLRGAAIYMSDLVREIDLPLEMDYMAVSSYGSGTKSSGVVRILKDLSSQIEGRHVLIAEDILDSGLTLQYLLRVLESRNPASIEVATLLRKKTARQADIACKYVGFECPDEFIVGYGLDYAEHYRNLPYIGILKPEIYQGK</sequence>
<reference evidence="17" key="1">
    <citation type="submission" date="2021-02" db="EMBL/GenBank/DDBJ databases">
        <title>Infant gut strain persistence is associated with maternal origin, phylogeny, and functional potential including surface adhesion and iron acquisition.</title>
        <authorList>
            <person name="Lou Y.C."/>
        </authorList>
    </citation>
    <scope>NUCLEOTIDE SEQUENCE</scope>
    <source>
        <strain evidence="17">L2_039_000G1_dasL2_039_000G1_concoct_11</strain>
    </source>
</reference>
<dbReference type="GO" id="GO:0000166">
    <property type="term" value="F:nucleotide binding"/>
    <property type="evidence" value="ECO:0007669"/>
    <property type="project" value="UniProtKB-KW"/>
</dbReference>
<dbReference type="Gene3D" id="3.40.50.2020">
    <property type="match status" value="1"/>
</dbReference>
<dbReference type="PANTHER" id="PTHR43340">
    <property type="entry name" value="HYPOXANTHINE-GUANINE PHOSPHORIBOSYLTRANSFERASE"/>
    <property type="match status" value="1"/>
</dbReference>
<evidence type="ECO:0000256" key="7">
    <source>
        <dbReference type="ARBA" id="ARBA00022676"/>
    </source>
</evidence>
<dbReference type="InterPro" id="IPR000836">
    <property type="entry name" value="PRTase_dom"/>
</dbReference>
<dbReference type="GO" id="GO:0000287">
    <property type="term" value="F:magnesium ion binding"/>
    <property type="evidence" value="ECO:0007669"/>
    <property type="project" value="TreeGrafter"/>
</dbReference>
<dbReference type="Pfam" id="PF00156">
    <property type="entry name" value="Pribosyltran"/>
    <property type="match status" value="1"/>
</dbReference>
<evidence type="ECO:0000313" key="17">
    <source>
        <dbReference type="EMBL" id="MBS6940015.1"/>
    </source>
</evidence>
<evidence type="ECO:0000256" key="6">
    <source>
        <dbReference type="ARBA" id="ARBA00022490"/>
    </source>
</evidence>
<dbReference type="InterPro" id="IPR005904">
    <property type="entry name" value="Hxn_phspho_trans"/>
</dbReference>
<keyword evidence="6 15" id="KW-0963">Cytoplasm</keyword>
<evidence type="ECO:0000256" key="3">
    <source>
        <dbReference type="ARBA" id="ARBA00004669"/>
    </source>
</evidence>
<comment type="similarity">
    <text evidence="5 15">Belongs to the purine/pyrimidine phosphoribosyltransferase family.</text>
</comment>
<dbReference type="AlphaFoldDB" id="A0A943UXQ3"/>
<feature type="domain" description="Phosphoribosyltransferase" evidence="16">
    <location>
        <begin position="49"/>
        <end position="186"/>
    </location>
</feature>
<dbReference type="EC" id="2.4.2.8" evidence="15"/>
<dbReference type="GO" id="GO:0032263">
    <property type="term" value="P:GMP salvage"/>
    <property type="evidence" value="ECO:0007669"/>
    <property type="project" value="TreeGrafter"/>
</dbReference>
<evidence type="ECO:0000256" key="1">
    <source>
        <dbReference type="ARBA" id="ARBA00001946"/>
    </source>
</evidence>
<gene>
    <name evidence="17" type="primary">hpt</name>
    <name evidence="17" type="ORF">KH142_00735</name>
</gene>
<accession>A0A943UXQ3</accession>
<proteinExistence type="inferred from homology"/>
<name>A0A943UXQ3_9ACTN</name>
<comment type="pathway">
    <text evidence="4">Purine metabolism; GMP biosynthesis via salvage pathway; GMP from guanine: step 1/1.</text>
</comment>
<comment type="subcellular location">
    <subcellularLocation>
        <location evidence="2 15">Cytoplasm</location>
    </subcellularLocation>
</comment>
<keyword evidence="10 15" id="KW-0660">Purine salvage</keyword>
<organism evidence="17 18">
    <name type="scientific">Slackia piriformis</name>
    <dbReference type="NCBI Taxonomy" id="626934"/>
    <lineage>
        <taxon>Bacteria</taxon>
        <taxon>Bacillati</taxon>
        <taxon>Actinomycetota</taxon>
        <taxon>Coriobacteriia</taxon>
        <taxon>Eggerthellales</taxon>
        <taxon>Eggerthellaceae</taxon>
        <taxon>Slackia</taxon>
    </lineage>
</organism>
<dbReference type="InterPro" id="IPR029057">
    <property type="entry name" value="PRTase-like"/>
</dbReference>
<dbReference type="PANTHER" id="PTHR43340:SF1">
    <property type="entry name" value="HYPOXANTHINE PHOSPHORIBOSYLTRANSFERASE"/>
    <property type="match status" value="1"/>
</dbReference>
<comment type="caution">
    <text evidence="17">The sequence shown here is derived from an EMBL/GenBank/DDBJ whole genome shotgun (WGS) entry which is preliminary data.</text>
</comment>
<dbReference type="GO" id="GO:0005829">
    <property type="term" value="C:cytosol"/>
    <property type="evidence" value="ECO:0007669"/>
    <property type="project" value="TreeGrafter"/>
</dbReference>
<dbReference type="GO" id="GO:0006166">
    <property type="term" value="P:purine ribonucleoside salvage"/>
    <property type="evidence" value="ECO:0007669"/>
    <property type="project" value="UniProtKB-KW"/>
</dbReference>
<dbReference type="CDD" id="cd06223">
    <property type="entry name" value="PRTases_typeI"/>
    <property type="match status" value="1"/>
</dbReference>
<evidence type="ECO:0000256" key="9">
    <source>
        <dbReference type="ARBA" id="ARBA00022723"/>
    </source>
</evidence>
<evidence type="ECO:0000256" key="8">
    <source>
        <dbReference type="ARBA" id="ARBA00022679"/>
    </source>
</evidence>
<comment type="pathway">
    <text evidence="3 15">Purine metabolism; IMP biosynthesis via salvage pathway; IMP from hypoxanthine: step 1/1.</text>
</comment>
<dbReference type="GO" id="GO:0004422">
    <property type="term" value="F:hypoxanthine phosphoribosyltransferase activity"/>
    <property type="evidence" value="ECO:0007669"/>
    <property type="project" value="InterPro"/>
</dbReference>
<dbReference type="SUPFAM" id="SSF53271">
    <property type="entry name" value="PRTase-like"/>
    <property type="match status" value="1"/>
</dbReference>
<dbReference type="GO" id="GO:0046100">
    <property type="term" value="P:hypoxanthine metabolic process"/>
    <property type="evidence" value="ECO:0007669"/>
    <property type="project" value="TreeGrafter"/>
</dbReference>
<comment type="cofactor">
    <cofactor evidence="1 15">
        <name>Mg(2+)</name>
        <dbReference type="ChEBI" id="CHEBI:18420"/>
    </cofactor>
</comment>
<dbReference type="Proteomes" id="UP000727506">
    <property type="component" value="Unassembled WGS sequence"/>
</dbReference>
<dbReference type="NCBIfam" id="TIGR01203">
    <property type="entry name" value="HGPRTase"/>
    <property type="match status" value="1"/>
</dbReference>
<dbReference type="FunFam" id="3.40.50.2020:FF:000006">
    <property type="entry name" value="Hypoxanthine phosphoribosyltransferase"/>
    <property type="match status" value="1"/>
</dbReference>
<evidence type="ECO:0000256" key="11">
    <source>
        <dbReference type="ARBA" id="ARBA00022741"/>
    </source>
</evidence>
<dbReference type="EMBL" id="JAGZSV010000005">
    <property type="protein sequence ID" value="MBS6940015.1"/>
    <property type="molecule type" value="Genomic_DNA"/>
</dbReference>
<dbReference type="InterPro" id="IPR050408">
    <property type="entry name" value="HGPRT"/>
</dbReference>
<comment type="catalytic activity">
    <reaction evidence="14">
        <text>IMP + diphosphate = hypoxanthine + 5-phospho-alpha-D-ribose 1-diphosphate</text>
        <dbReference type="Rhea" id="RHEA:17973"/>
        <dbReference type="ChEBI" id="CHEBI:17368"/>
        <dbReference type="ChEBI" id="CHEBI:33019"/>
        <dbReference type="ChEBI" id="CHEBI:58017"/>
        <dbReference type="ChEBI" id="CHEBI:58053"/>
        <dbReference type="EC" id="2.4.2.8"/>
    </reaction>
    <physiologicalReaction direction="right-to-left" evidence="14">
        <dbReference type="Rhea" id="RHEA:17975"/>
    </physiologicalReaction>
</comment>
<evidence type="ECO:0000256" key="14">
    <source>
        <dbReference type="ARBA" id="ARBA00049402"/>
    </source>
</evidence>
<evidence type="ECO:0000259" key="16">
    <source>
        <dbReference type="Pfam" id="PF00156"/>
    </source>
</evidence>
<evidence type="ECO:0000256" key="13">
    <source>
        <dbReference type="ARBA" id="ARBA00048811"/>
    </source>
</evidence>
<evidence type="ECO:0000256" key="15">
    <source>
        <dbReference type="RuleBase" id="RU364099"/>
    </source>
</evidence>
<keyword evidence="12 15" id="KW-0460">Magnesium</keyword>
<keyword evidence="7 15" id="KW-0328">Glycosyltransferase</keyword>
<evidence type="ECO:0000256" key="10">
    <source>
        <dbReference type="ARBA" id="ARBA00022726"/>
    </source>
</evidence>
<comment type="catalytic activity">
    <reaction evidence="13">
        <text>GMP + diphosphate = guanine + 5-phospho-alpha-D-ribose 1-diphosphate</text>
        <dbReference type="Rhea" id="RHEA:25424"/>
        <dbReference type="ChEBI" id="CHEBI:16235"/>
        <dbReference type="ChEBI" id="CHEBI:33019"/>
        <dbReference type="ChEBI" id="CHEBI:58017"/>
        <dbReference type="ChEBI" id="CHEBI:58115"/>
        <dbReference type="EC" id="2.4.2.8"/>
    </reaction>
    <physiologicalReaction direction="right-to-left" evidence="13">
        <dbReference type="Rhea" id="RHEA:25426"/>
    </physiologicalReaction>
</comment>
<protein>
    <recommendedName>
        <fullName evidence="15">Hypoxanthine phosphoribosyltransferase</fullName>
        <ecNumber evidence="15">2.4.2.8</ecNumber>
    </recommendedName>
</protein>
<keyword evidence="11 15" id="KW-0547">Nucleotide-binding</keyword>
<dbReference type="GO" id="GO:0032264">
    <property type="term" value="P:IMP salvage"/>
    <property type="evidence" value="ECO:0007669"/>
    <property type="project" value="TreeGrafter"/>
</dbReference>
<evidence type="ECO:0000256" key="12">
    <source>
        <dbReference type="ARBA" id="ARBA00022842"/>
    </source>
</evidence>